<sequence>MIFQSPGALLDPMLSVGWQLRQCAARVGAGPAEIVAALEQVGLEAQPVLRQHAGQLSGGMQQRVLIAMALLLRPQLVWADEPTSSLDSDTAAEVLQALALMQQQTGCALVLITHDLRIVAQHCEQIAVLEHGRLVEAAQVAAFMRAPASAAGQALLRAAQVLQAGG</sequence>
<gene>
    <name evidence="9" type="ORF">SMCB_0762</name>
</gene>
<dbReference type="EMBL" id="AP014569">
    <property type="protein sequence ID" value="BAO82990.1"/>
    <property type="molecule type" value="Genomic_DNA"/>
</dbReference>
<evidence type="ECO:0000313" key="10">
    <source>
        <dbReference type="Proteomes" id="UP000066014"/>
    </source>
</evidence>
<organism evidence="9 10">
    <name type="scientific">Serpentinimonas maccroryi</name>
    <dbReference type="NCBI Taxonomy" id="1458426"/>
    <lineage>
        <taxon>Bacteria</taxon>
        <taxon>Pseudomonadati</taxon>
        <taxon>Pseudomonadota</taxon>
        <taxon>Betaproteobacteria</taxon>
        <taxon>Burkholderiales</taxon>
        <taxon>Comamonadaceae</taxon>
        <taxon>Serpentinimonas</taxon>
    </lineage>
</organism>
<comment type="subcellular location">
    <subcellularLocation>
        <location evidence="1">Membrane</location>
    </subcellularLocation>
</comment>
<dbReference type="PANTHER" id="PTHR43297:SF2">
    <property type="entry name" value="DIPEPTIDE TRANSPORT ATP-BINDING PROTEIN DPPD"/>
    <property type="match status" value="1"/>
</dbReference>
<keyword evidence="5" id="KW-0547">Nucleotide-binding</keyword>
<dbReference type="Gene3D" id="3.40.50.300">
    <property type="entry name" value="P-loop containing nucleotide triphosphate hydrolases"/>
    <property type="match status" value="1"/>
</dbReference>
<accession>A0A060NNP7</accession>
<dbReference type="PANTHER" id="PTHR43297">
    <property type="entry name" value="OLIGOPEPTIDE TRANSPORT ATP-BINDING PROTEIN APPD"/>
    <property type="match status" value="1"/>
</dbReference>
<evidence type="ECO:0000313" key="9">
    <source>
        <dbReference type="EMBL" id="BAO82990.1"/>
    </source>
</evidence>
<dbReference type="Proteomes" id="UP000066014">
    <property type="component" value="Chromosome"/>
</dbReference>
<dbReference type="HOGENOM" id="CLU_000604_1_23_4"/>
<evidence type="ECO:0000256" key="5">
    <source>
        <dbReference type="ARBA" id="ARBA00022741"/>
    </source>
</evidence>
<dbReference type="InterPro" id="IPR003439">
    <property type="entry name" value="ABC_transporter-like_ATP-bd"/>
</dbReference>
<dbReference type="Pfam" id="PF00005">
    <property type="entry name" value="ABC_tran"/>
    <property type="match status" value="1"/>
</dbReference>
<name>A0A060NNP7_9BURK</name>
<feature type="domain" description="ABC transporter" evidence="8">
    <location>
        <begin position="31"/>
        <end position="84"/>
    </location>
</feature>
<dbReference type="KEGG" id="cbab:SMCB_0762"/>
<keyword evidence="4" id="KW-1003">Cell membrane</keyword>
<keyword evidence="10" id="KW-1185">Reference proteome</keyword>
<dbReference type="PROSITE" id="PS00211">
    <property type="entry name" value="ABC_TRANSPORTER_1"/>
    <property type="match status" value="1"/>
</dbReference>
<comment type="similarity">
    <text evidence="2">Belongs to the ABC transporter superfamily.</text>
</comment>
<dbReference type="InterPro" id="IPR027417">
    <property type="entry name" value="P-loop_NTPase"/>
</dbReference>
<evidence type="ECO:0000256" key="3">
    <source>
        <dbReference type="ARBA" id="ARBA00022448"/>
    </source>
</evidence>
<evidence type="ECO:0000256" key="2">
    <source>
        <dbReference type="ARBA" id="ARBA00005417"/>
    </source>
</evidence>
<dbReference type="GO" id="GO:0016887">
    <property type="term" value="F:ATP hydrolysis activity"/>
    <property type="evidence" value="ECO:0007669"/>
    <property type="project" value="InterPro"/>
</dbReference>
<evidence type="ECO:0000256" key="6">
    <source>
        <dbReference type="ARBA" id="ARBA00022840"/>
    </source>
</evidence>
<protein>
    <submittedName>
        <fullName evidence="9">ATPase component of various ABC-type transport systems, contain duplicated ATPase</fullName>
    </submittedName>
</protein>
<dbReference type="AlphaFoldDB" id="A0A060NNP7"/>
<dbReference type="GO" id="GO:0005524">
    <property type="term" value="F:ATP binding"/>
    <property type="evidence" value="ECO:0007669"/>
    <property type="project" value="UniProtKB-KW"/>
</dbReference>
<keyword evidence="3" id="KW-0813">Transport</keyword>
<evidence type="ECO:0000256" key="7">
    <source>
        <dbReference type="ARBA" id="ARBA00023136"/>
    </source>
</evidence>
<evidence type="ECO:0000256" key="1">
    <source>
        <dbReference type="ARBA" id="ARBA00004370"/>
    </source>
</evidence>
<keyword evidence="7" id="KW-0472">Membrane</keyword>
<reference evidence="9 10" key="1">
    <citation type="journal article" date="2014" name="Nat. Commun.">
        <title>Physiological and genomic features of highly alkaliphilic hydrogen-utilizing Betaproteobacteria from a continental serpentinizing site.</title>
        <authorList>
            <person name="Suzuki S."/>
            <person name="Kuenen J.G."/>
            <person name="Schipper K."/>
            <person name="van der Velde S."/>
            <person name="Ishii S."/>
            <person name="Wu A."/>
            <person name="Sorokin D.Y."/>
            <person name="Tenney A."/>
            <person name="Meng X.Y."/>
            <person name="Morrill P.L."/>
            <person name="Kamagata Y."/>
            <person name="Muyzer G."/>
            <person name="Nealson K.H."/>
        </authorList>
    </citation>
    <scope>NUCLEOTIDE SEQUENCE [LARGE SCALE GENOMIC DNA]</scope>
    <source>
        <strain evidence="9 10">B1</strain>
    </source>
</reference>
<dbReference type="STRING" id="1458426.SMCB_0762"/>
<keyword evidence="6" id="KW-0067">ATP-binding</keyword>
<dbReference type="GO" id="GO:0016020">
    <property type="term" value="C:membrane"/>
    <property type="evidence" value="ECO:0007669"/>
    <property type="project" value="UniProtKB-SubCell"/>
</dbReference>
<dbReference type="SUPFAM" id="SSF52540">
    <property type="entry name" value="P-loop containing nucleoside triphosphate hydrolases"/>
    <property type="match status" value="1"/>
</dbReference>
<dbReference type="InterPro" id="IPR050388">
    <property type="entry name" value="ABC_Ni/Peptide_Import"/>
</dbReference>
<dbReference type="InterPro" id="IPR017871">
    <property type="entry name" value="ABC_transporter-like_CS"/>
</dbReference>
<evidence type="ECO:0000256" key="4">
    <source>
        <dbReference type="ARBA" id="ARBA00022475"/>
    </source>
</evidence>
<proteinExistence type="inferred from homology"/>
<evidence type="ECO:0000259" key="8">
    <source>
        <dbReference type="Pfam" id="PF00005"/>
    </source>
</evidence>